<keyword evidence="3" id="KW-1185">Reference proteome</keyword>
<sequence length="144" mass="16373">MFHSRTKSIYLQAILLLLIIPVVSSFIVNQQRQSTLSKPLYLHIEPIHIHRDSLLRLDDPMLLGKDSEKHHWPSKHELHKFTNSLAPVVLAAYLIGYYLTHYHTGDVGEATHVAVDPMFGGGMLIGTGLYMMKWSVDRTFLSPP</sequence>
<comment type="caution">
    <text evidence="2">The sequence shown here is derived from an EMBL/GenBank/DDBJ whole genome shotgun (WGS) entry which is preliminary data.</text>
</comment>
<organism evidence="2 3">
    <name type="scientific">Cyclotella cryptica</name>
    <dbReference type="NCBI Taxonomy" id="29204"/>
    <lineage>
        <taxon>Eukaryota</taxon>
        <taxon>Sar</taxon>
        <taxon>Stramenopiles</taxon>
        <taxon>Ochrophyta</taxon>
        <taxon>Bacillariophyta</taxon>
        <taxon>Coscinodiscophyceae</taxon>
        <taxon>Thalassiosirophycidae</taxon>
        <taxon>Stephanodiscales</taxon>
        <taxon>Stephanodiscaceae</taxon>
        <taxon>Cyclotella</taxon>
    </lineage>
</organism>
<gene>
    <name evidence="2" type="ORF">HJC23_013314</name>
</gene>
<feature type="chain" id="PRO_5044768777" evidence="1">
    <location>
        <begin position="26"/>
        <end position="144"/>
    </location>
</feature>
<accession>A0ABD3Q0B7</accession>
<evidence type="ECO:0000313" key="3">
    <source>
        <dbReference type="Proteomes" id="UP001516023"/>
    </source>
</evidence>
<keyword evidence="1" id="KW-0732">Signal</keyword>
<proteinExistence type="predicted"/>
<name>A0ABD3Q0B7_9STRA</name>
<feature type="signal peptide" evidence="1">
    <location>
        <begin position="1"/>
        <end position="25"/>
    </location>
</feature>
<evidence type="ECO:0000313" key="2">
    <source>
        <dbReference type="EMBL" id="KAL3793752.1"/>
    </source>
</evidence>
<dbReference type="AlphaFoldDB" id="A0ABD3Q0B7"/>
<evidence type="ECO:0000256" key="1">
    <source>
        <dbReference type="SAM" id="SignalP"/>
    </source>
</evidence>
<protein>
    <submittedName>
        <fullName evidence="2">Uncharacterized protein</fullName>
    </submittedName>
</protein>
<dbReference type="EMBL" id="JABMIG020000088">
    <property type="protein sequence ID" value="KAL3793752.1"/>
    <property type="molecule type" value="Genomic_DNA"/>
</dbReference>
<dbReference type="Proteomes" id="UP001516023">
    <property type="component" value="Unassembled WGS sequence"/>
</dbReference>
<reference evidence="2 3" key="1">
    <citation type="journal article" date="2020" name="G3 (Bethesda)">
        <title>Improved Reference Genome for Cyclotella cryptica CCMP332, a Model for Cell Wall Morphogenesis, Salinity Adaptation, and Lipid Production in Diatoms (Bacillariophyta).</title>
        <authorList>
            <person name="Roberts W.R."/>
            <person name="Downey K.M."/>
            <person name="Ruck E.C."/>
            <person name="Traller J.C."/>
            <person name="Alverson A.J."/>
        </authorList>
    </citation>
    <scope>NUCLEOTIDE SEQUENCE [LARGE SCALE GENOMIC DNA]</scope>
    <source>
        <strain evidence="2 3">CCMP332</strain>
    </source>
</reference>